<dbReference type="HAMAP" id="MF_00099">
    <property type="entry name" value="CheB_chemtxs"/>
    <property type="match status" value="1"/>
</dbReference>
<evidence type="ECO:0000259" key="9">
    <source>
        <dbReference type="PROSITE" id="PS50110"/>
    </source>
</evidence>
<organism evidence="11 12">
    <name type="scientific">Teichococcus rhizosphaerae</name>
    <dbReference type="NCBI Taxonomy" id="1335062"/>
    <lineage>
        <taxon>Bacteria</taxon>
        <taxon>Pseudomonadati</taxon>
        <taxon>Pseudomonadota</taxon>
        <taxon>Alphaproteobacteria</taxon>
        <taxon>Acetobacterales</taxon>
        <taxon>Roseomonadaceae</taxon>
        <taxon>Roseomonas</taxon>
    </lineage>
</organism>
<dbReference type="SMART" id="SM00448">
    <property type="entry name" value="REC"/>
    <property type="match status" value="1"/>
</dbReference>
<evidence type="ECO:0000256" key="7">
    <source>
        <dbReference type="PROSITE-ProRule" id="PRU00169"/>
    </source>
</evidence>
<dbReference type="PANTHER" id="PTHR42872">
    <property type="entry name" value="PROTEIN-GLUTAMATE METHYLESTERASE/PROTEIN-GLUTAMINE GLUTAMINASE"/>
    <property type="match status" value="1"/>
</dbReference>
<dbReference type="Gene3D" id="3.40.50.180">
    <property type="entry name" value="Methylesterase CheB, C-terminal domain"/>
    <property type="match status" value="1"/>
</dbReference>
<name>A0A2C7A4L7_9PROT</name>
<feature type="region of interest" description="Disordered" evidence="8">
    <location>
        <begin position="151"/>
        <end position="176"/>
    </location>
</feature>
<keyword evidence="1 5" id="KW-0963">Cytoplasm</keyword>
<gene>
    <name evidence="5" type="primary">cheB</name>
    <name evidence="11" type="ORF">CR162_19420</name>
</gene>
<dbReference type="GO" id="GO:0050568">
    <property type="term" value="F:protein-glutamine glutaminase activity"/>
    <property type="evidence" value="ECO:0007669"/>
    <property type="project" value="UniProtKB-UniRule"/>
</dbReference>
<feature type="active site" evidence="5 6">
    <location>
        <position position="329"/>
    </location>
</feature>
<protein>
    <recommendedName>
        <fullName evidence="5">Protein-glutamate methylesterase/protein-glutamine glutaminase</fullName>
        <ecNumber evidence="5">3.1.1.61</ecNumber>
        <ecNumber evidence="5">3.5.1.44</ecNumber>
    </recommendedName>
</protein>
<dbReference type="CDD" id="cd16432">
    <property type="entry name" value="CheB_Rec"/>
    <property type="match status" value="1"/>
</dbReference>
<keyword evidence="5 7" id="KW-0597">Phosphoprotein</keyword>
<proteinExistence type="inferred from homology"/>
<dbReference type="PIRSF" id="PIRSF000876">
    <property type="entry name" value="RR_chemtxs_CheB"/>
    <property type="match status" value="1"/>
</dbReference>
<accession>A0A2C7A4L7</accession>
<evidence type="ECO:0000256" key="6">
    <source>
        <dbReference type="PROSITE-ProRule" id="PRU00050"/>
    </source>
</evidence>
<keyword evidence="12" id="KW-1185">Reference proteome</keyword>
<dbReference type="AlphaFoldDB" id="A0A2C7A4L7"/>
<dbReference type="NCBIfam" id="NF001965">
    <property type="entry name" value="PRK00742.1"/>
    <property type="match status" value="1"/>
</dbReference>
<comment type="PTM">
    <text evidence="5">Phosphorylated by CheA. Phosphorylation of the N-terminal regulatory domain activates the methylesterase activity.</text>
</comment>
<comment type="domain">
    <text evidence="5">Contains a C-terminal catalytic domain, and an N-terminal region which modulates catalytic activity.</text>
</comment>
<dbReference type="GO" id="GO:0006935">
    <property type="term" value="P:chemotaxis"/>
    <property type="evidence" value="ECO:0007669"/>
    <property type="project" value="UniProtKB-UniRule"/>
</dbReference>
<dbReference type="SUPFAM" id="SSF52172">
    <property type="entry name" value="CheY-like"/>
    <property type="match status" value="1"/>
</dbReference>
<keyword evidence="3 5" id="KW-0378">Hydrolase</keyword>
<dbReference type="Pfam" id="PF01339">
    <property type="entry name" value="CheB_methylest"/>
    <property type="match status" value="1"/>
</dbReference>
<feature type="active site" evidence="5 6">
    <location>
        <position position="205"/>
    </location>
</feature>
<feature type="active site" evidence="5 6">
    <location>
        <position position="232"/>
    </location>
</feature>
<dbReference type="Pfam" id="PF00072">
    <property type="entry name" value="Response_reg"/>
    <property type="match status" value="1"/>
</dbReference>
<comment type="subcellular location">
    <subcellularLocation>
        <location evidence="5">Cytoplasm</location>
    </subcellularLocation>
</comment>
<dbReference type="GO" id="GO:0005737">
    <property type="term" value="C:cytoplasm"/>
    <property type="evidence" value="ECO:0007669"/>
    <property type="project" value="UniProtKB-SubCell"/>
</dbReference>
<dbReference type="EMBL" id="PDNU01000054">
    <property type="protein sequence ID" value="PHK93290.1"/>
    <property type="molecule type" value="Genomic_DNA"/>
</dbReference>
<evidence type="ECO:0000256" key="2">
    <source>
        <dbReference type="ARBA" id="ARBA00022500"/>
    </source>
</evidence>
<evidence type="ECO:0000313" key="11">
    <source>
        <dbReference type="EMBL" id="PHK93290.1"/>
    </source>
</evidence>
<comment type="similarity">
    <text evidence="5">Belongs to the CheB family.</text>
</comment>
<dbReference type="Proteomes" id="UP000223527">
    <property type="component" value="Unassembled WGS sequence"/>
</dbReference>
<evidence type="ECO:0000256" key="1">
    <source>
        <dbReference type="ARBA" id="ARBA00022490"/>
    </source>
</evidence>
<dbReference type="OrthoDB" id="9793421at2"/>
<dbReference type="GO" id="GO:0008984">
    <property type="term" value="F:protein-glutamate methylesterase activity"/>
    <property type="evidence" value="ECO:0007669"/>
    <property type="project" value="UniProtKB-UniRule"/>
</dbReference>
<dbReference type="SUPFAM" id="SSF52738">
    <property type="entry name" value="Methylesterase CheB, C-terminal domain"/>
    <property type="match status" value="1"/>
</dbReference>
<sequence length="386" mass="40140">MIRLLVVDDSPLMRRLLTGLFEAEGDFLLAQARDGVEALARLHDFAPDVVTLDVQMPRLGGLACLERIMLERPCPVVMLSALTASGAEATLEALRQGAVDVVPKPGGAVSLSMETLGPELVRKVRAAARARPRGAHRLAERVRLRAQAALRGAAPPGIPPATPRDAPRGEPALSCSAAPPPRPVFPAMLPQAPGLPGGVVLVGASTGGPPALEALLAPLPAGFPWPLVVAQHMPAAFTGPLARRLDGQCALSVEEVARPVPLRPGHAYVARGDADILLSRRPEGLVALPVPALAAYRWHPSVDRLVESAMQHLPASRLAGVLLTGMGNDGAAAMARLHAGGGRTLAEAEESAVIWGMPGSLVRCGGASQVAPVEAMAALLRQWVEA</sequence>
<comment type="caution">
    <text evidence="11">The sequence shown here is derived from an EMBL/GenBank/DDBJ whole genome shotgun (WGS) entry which is preliminary data.</text>
</comment>
<dbReference type="InterPro" id="IPR035909">
    <property type="entry name" value="CheB_C"/>
</dbReference>
<comment type="catalytic activity">
    <reaction evidence="4 5">
        <text>[protein]-L-glutamate 5-O-methyl ester + H2O = L-glutamyl-[protein] + methanol + H(+)</text>
        <dbReference type="Rhea" id="RHEA:23236"/>
        <dbReference type="Rhea" id="RHEA-COMP:10208"/>
        <dbReference type="Rhea" id="RHEA-COMP:10311"/>
        <dbReference type="ChEBI" id="CHEBI:15377"/>
        <dbReference type="ChEBI" id="CHEBI:15378"/>
        <dbReference type="ChEBI" id="CHEBI:17790"/>
        <dbReference type="ChEBI" id="CHEBI:29973"/>
        <dbReference type="ChEBI" id="CHEBI:82795"/>
        <dbReference type="EC" id="3.1.1.61"/>
    </reaction>
</comment>
<dbReference type="PROSITE" id="PS50110">
    <property type="entry name" value="RESPONSE_REGULATORY"/>
    <property type="match status" value="1"/>
</dbReference>
<dbReference type="Gene3D" id="3.40.50.2300">
    <property type="match status" value="1"/>
</dbReference>
<comment type="function">
    <text evidence="5">Involved in chemotaxis. Part of a chemotaxis signal transduction system that modulates chemotaxis in response to various stimuli. Catalyzes the demethylation of specific methylglutamate residues introduced into the chemoreceptors (methyl-accepting chemotaxis proteins or MCP) by CheR. Also mediates the irreversible deamidation of specific glutamine residues to glutamic acid.</text>
</comment>
<dbReference type="EC" id="3.5.1.44" evidence="5"/>
<dbReference type="InterPro" id="IPR001789">
    <property type="entry name" value="Sig_transdc_resp-reg_receiver"/>
</dbReference>
<keyword evidence="2 5" id="KW-0145">Chemotaxis</keyword>
<feature type="domain" description="Response regulatory" evidence="9">
    <location>
        <begin position="3"/>
        <end position="119"/>
    </location>
</feature>
<evidence type="ECO:0000313" key="12">
    <source>
        <dbReference type="Proteomes" id="UP000223527"/>
    </source>
</evidence>
<evidence type="ECO:0000256" key="8">
    <source>
        <dbReference type="SAM" id="MobiDB-lite"/>
    </source>
</evidence>
<dbReference type="EC" id="3.1.1.61" evidence="5"/>
<dbReference type="PROSITE" id="PS50122">
    <property type="entry name" value="CHEB"/>
    <property type="match status" value="1"/>
</dbReference>
<feature type="domain" description="CheB-type methylesterase" evidence="10">
    <location>
        <begin position="193"/>
        <end position="386"/>
    </location>
</feature>
<dbReference type="CDD" id="cd17541">
    <property type="entry name" value="REC_CheB-like"/>
    <property type="match status" value="1"/>
</dbReference>
<feature type="modified residue" description="4-aspartylphosphate" evidence="5 7">
    <location>
        <position position="53"/>
    </location>
</feature>
<dbReference type="InterPro" id="IPR011006">
    <property type="entry name" value="CheY-like_superfamily"/>
</dbReference>
<dbReference type="InterPro" id="IPR000673">
    <property type="entry name" value="Sig_transdc_resp-reg_Me-estase"/>
</dbReference>
<dbReference type="PANTHER" id="PTHR42872:SF6">
    <property type="entry name" value="PROTEIN-GLUTAMATE METHYLESTERASE_PROTEIN-GLUTAMINE GLUTAMINASE"/>
    <property type="match status" value="1"/>
</dbReference>
<reference evidence="11 12" key="1">
    <citation type="submission" date="2017-10" db="EMBL/GenBank/DDBJ databases">
        <authorList>
            <person name="Banno H."/>
            <person name="Chua N.-H."/>
        </authorList>
    </citation>
    <scope>NUCLEOTIDE SEQUENCE [LARGE SCALE GENOMIC DNA]</scope>
    <source>
        <strain evidence="11 12">YW11</strain>
    </source>
</reference>
<evidence type="ECO:0000256" key="3">
    <source>
        <dbReference type="ARBA" id="ARBA00022801"/>
    </source>
</evidence>
<dbReference type="InterPro" id="IPR008248">
    <property type="entry name" value="CheB-like"/>
</dbReference>
<dbReference type="GO" id="GO:0000156">
    <property type="term" value="F:phosphorelay response regulator activity"/>
    <property type="evidence" value="ECO:0007669"/>
    <property type="project" value="InterPro"/>
</dbReference>
<evidence type="ECO:0000256" key="5">
    <source>
        <dbReference type="HAMAP-Rule" id="MF_00099"/>
    </source>
</evidence>
<dbReference type="RefSeq" id="WP_099097173.1">
    <property type="nucleotide sequence ID" value="NZ_PDNU01000054.1"/>
</dbReference>
<evidence type="ECO:0000256" key="4">
    <source>
        <dbReference type="ARBA" id="ARBA00048267"/>
    </source>
</evidence>
<evidence type="ECO:0000259" key="10">
    <source>
        <dbReference type="PROSITE" id="PS50122"/>
    </source>
</evidence>
<comment type="catalytic activity">
    <reaction evidence="5">
        <text>L-glutaminyl-[protein] + H2O = L-glutamyl-[protein] + NH4(+)</text>
        <dbReference type="Rhea" id="RHEA:16441"/>
        <dbReference type="Rhea" id="RHEA-COMP:10207"/>
        <dbReference type="Rhea" id="RHEA-COMP:10208"/>
        <dbReference type="ChEBI" id="CHEBI:15377"/>
        <dbReference type="ChEBI" id="CHEBI:28938"/>
        <dbReference type="ChEBI" id="CHEBI:29973"/>
        <dbReference type="ChEBI" id="CHEBI:30011"/>
        <dbReference type="EC" id="3.5.1.44"/>
    </reaction>
</comment>